<evidence type="ECO:0000313" key="2">
    <source>
        <dbReference type="Proteomes" id="UP000754495"/>
    </source>
</evidence>
<keyword evidence="2" id="KW-1185">Reference proteome</keyword>
<dbReference type="EMBL" id="JAANOU010000001">
    <property type="protein sequence ID" value="NIH79664.1"/>
    <property type="molecule type" value="Genomic_DNA"/>
</dbReference>
<dbReference type="Proteomes" id="UP000754495">
    <property type="component" value="Unassembled WGS sequence"/>
</dbReference>
<sequence length="71" mass="7874">MHPGAVHVARWISPCTAPHVLQTMDDVPPAFVDALNATADRHLIDVHILLVNNGNLLLTRRRDTNPTFNGR</sequence>
<protein>
    <submittedName>
        <fullName evidence="1">Uncharacterized protein</fullName>
    </submittedName>
</protein>
<proteinExistence type="predicted"/>
<reference evidence="1 2" key="1">
    <citation type="submission" date="2020-03" db="EMBL/GenBank/DDBJ databases">
        <title>Sequencing the genomes of 1000 actinobacteria strains.</title>
        <authorList>
            <person name="Klenk H.-P."/>
        </authorList>
    </citation>
    <scope>NUCLEOTIDE SEQUENCE [LARGE SCALE GENOMIC DNA]</scope>
    <source>
        <strain evidence="1 2">DSM 45668</strain>
    </source>
</reference>
<dbReference type="RefSeq" id="WP_313886088.1">
    <property type="nucleotide sequence ID" value="NZ_JAANOU010000001.1"/>
</dbReference>
<organism evidence="1 2">
    <name type="scientific">Amycolatopsis viridis</name>
    <dbReference type="NCBI Taxonomy" id="185678"/>
    <lineage>
        <taxon>Bacteria</taxon>
        <taxon>Bacillati</taxon>
        <taxon>Actinomycetota</taxon>
        <taxon>Actinomycetes</taxon>
        <taxon>Pseudonocardiales</taxon>
        <taxon>Pseudonocardiaceae</taxon>
        <taxon>Amycolatopsis</taxon>
    </lineage>
</organism>
<evidence type="ECO:0000313" key="1">
    <source>
        <dbReference type="EMBL" id="NIH79664.1"/>
    </source>
</evidence>
<name>A0ABX0SVI6_9PSEU</name>
<accession>A0ABX0SVI6</accession>
<gene>
    <name evidence="1" type="ORF">FHX46_002194</name>
</gene>
<comment type="caution">
    <text evidence="1">The sequence shown here is derived from an EMBL/GenBank/DDBJ whole genome shotgun (WGS) entry which is preliminary data.</text>
</comment>